<dbReference type="RefSeq" id="WP_072966014.1">
    <property type="nucleotide sequence ID" value="NZ_FRAJ01000005.1"/>
</dbReference>
<organism evidence="1 2">
    <name type="scientific">Caminicella sporogenes DSM 14501</name>
    <dbReference type="NCBI Taxonomy" id="1121266"/>
    <lineage>
        <taxon>Bacteria</taxon>
        <taxon>Bacillati</taxon>
        <taxon>Bacillota</taxon>
        <taxon>Clostridia</taxon>
        <taxon>Peptostreptococcales</taxon>
        <taxon>Caminicellaceae</taxon>
        <taxon>Caminicella</taxon>
    </lineage>
</organism>
<dbReference type="EMBL" id="FRAJ01000005">
    <property type="protein sequence ID" value="SHJ88831.1"/>
    <property type="molecule type" value="Genomic_DNA"/>
</dbReference>
<dbReference type="Proteomes" id="UP000184082">
    <property type="component" value="Unassembled WGS sequence"/>
</dbReference>
<dbReference type="STRING" id="1121266.SAMN02745883_00721"/>
<keyword evidence="2" id="KW-1185">Reference proteome</keyword>
<gene>
    <name evidence="1" type="ORF">SAMN02745883_00721</name>
</gene>
<accession>A0A1M6MZF3</accession>
<protein>
    <submittedName>
        <fullName evidence="1">Uncharacterized protein</fullName>
    </submittedName>
</protein>
<dbReference type="AlphaFoldDB" id="A0A1M6MZF3"/>
<sequence length="103" mass="12287">MLEDAKVTISLKDLDMLRNAYKELEAIKNKIAGAIIVREIPNGEKEPFPIIELNVDLYEIDDLVKDYFAWRKEKYDWIDDVYSNYEIKTKYAYFELVNLEEDE</sequence>
<evidence type="ECO:0000313" key="1">
    <source>
        <dbReference type="EMBL" id="SHJ88831.1"/>
    </source>
</evidence>
<name>A0A1M6MZF3_9FIRM</name>
<proteinExistence type="predicted"/>
<evidence type="ECO:0000313" key="2">
    <source>
        <dbReference type="Proteomes" id="UP000184082"/>
    </source>
</evidence>
<reference evidence="1 2" key="1">
    <citation type="submission" date="2016-11" db="EMBL/GenBank/DDBJ databases">
        <authorList>
            <person name="Jaros S."/>
            <person name="Januszkiewicz K."/>
            <person name="Wedrychowicz H."/>
        </authorList>
    </citation>
    <scope>NUCLEOTIDE SEQUENCE [LARGE SCALE GENOMIC DNA]</scope>
    <source>
        <strain evidence="1 2">DSM 14501</strain>
    </source>
</reference>